<evidence type="ECO:0000313" key="4">
    <source>
        <dbReference type="Proteomes" id="UP000192796"/>
    </source>
</evidence>
<name>A0A1V9G0Q1_9BACT</name>
<dbReference type="RefSeq" id="WP_081147289.1">
    <property type="nucleotide sequence ID" value="NZ_LVYD01000043.1"/>
</dbReference>
<dbReference type="AlphaFoldDB" id="A0A1V9G0Q1"/>
<dbReference type="Proteomes" id="UP000192796">
    <property type="component" value="Unassembled WGS sequence"/>
</dbReference>
<dbReference type="InterPro" id="IPR013783">
    <property type="entry name" value="Ig-like_fold"/>
</dbReference>
<organism evidence="3 4">
    <name type="scientific">Niastella vici</name>
    <dbReference type="NCBI Taxonomy" id="1703345"/>
    <lineage>
        <taxon>Bacteria</taxon>
        <taxon>Pseudomonadati</taxon>
        <taxon>Bacteroidota</taxon>
        <taxon>Chitinophagia</taxon>
        <taxon>Chitinophagales</taxon>
        <taxon>Chitinophagaceae</taxon>
        <taxon>Niastella</taxon>
    </lineage>
</organism>
<feature type="signal peptide" evidence="1">
    <location>
        <begin position="1"/>
        <end position="21"/>
    </location>
</feature>
<dbReference type="Gene3D" id="2.60.40.10">
    <property type="entry name" value="Immunoglobulins"/>
    <property type="match status" value="1"/>
</dbReference>
<dbReference type="Pfam" id="PF13585">
    <property type="entry name" value="CHU_C"/>
    <property type="match status" value="1"/>
</dbReference>
<gene>
    <name evidence="3" type="ORF">A3860_22135</name>
</gene>
<feature type="chain" id="PRO_5013071274" description="PKD-like domain-containing protein" evidence="1">
    <location>
        <begin position="22"/>
        <end position="806"/>
    </location>
</feature>
<comment type="caution">
    <text evidence="3">The sequence shown here is derived from an EMBL/GenBank/DDBJ whole genome shotgun (WGS) entry which is preliminary data.</text>
</comment>
<accession>A0A1V9G0Q1</accession>
<proteinExistence type="predicted"/>
<feature type="domain" description="PKD-like" evidence="2">
    <location>
        <begin position="283"/>
        <end position="348"/>
    </location>
</feature>
<evidence type="ECO:0000256" key="1">
    <source>
        <dbReference type="SAM" id="SignalP"/>
    </source>
</evidence>
<evidence type="ECO:0000259" key="2">
    <source>
        <dbReference type="Pfam" id="PF19408"/>
    </source>
</evidence>
<dbReference type="EMBL" id="LVYD01000043">
    <property type="protein sequence ID" value="OQP64108.1"/>
    <property type="molecule type" value="Genomic_DNA"/>
</dbReference>
<dbReference type="OrthoDB" id="1490014at2"/>
<evidence type="ECO:0000313" key="3">
    <source>
        <dbReference type="EMBL" id="OQP64108.1"/>
    </source>
</evidence>
<sequence length="806" mass="85396">MMKYLLCIIGLLAAVSGFSQLQTCPSNINFGSGDLSFWSAATGLLGGSTQSYPAPNTGVTTIPEYSLGNTGIQVITTSFSDPFGYFPTIPVINGYAYNYSIMLGSTATSRNLNTGGRTVGGFTRAVTYSIDVPPGSTTVPYTMTYAYAMVLENGTHNSNEQPLFKATLTAGGNVITCASPQYYLPTDDRANSGNGGIGGTGATLDTAKAKANGFTNSNVPFGQGSNGIQLYDVWTKGWREVTFDLSPYRGQTVTLTFESDNCRPGAHFAYAYIALRNVCAGLEISGLKTACSNTTIEYSVPALAEASYAWTVPVGWTIVSGQNTNIIQVTIGNTGGKIINREINGCADLRDTIDVTTTPPTVAGRVMSDTTVCSGINNSPLTVSGKTGNVLKWLSSTDGVTWQEIAVAADNYTVKNLTTSTRYAALVQNGTACTIDTSVTAIIAVDPPSVGGKVSPDNTNICLGQNIDPQLTVSNYTGAIVNWQSSYDKNSWANVAPVNSNATYQAGTISRTTYYRALVKNGVCPADTSGIATLQFYNTPMPAAAIAPDSLTICYGKSAVLKATITTGTSYAWSSSYPLNPGGSGTVTSVPYAMTETATPTKTSSVVLTVNNAGCPNALKDTFLIKVNDPIIVHAGNDTSVVINQPLQFNATVSEPYADIWSWTPATGLDFTTIPGPVATYNVNDPASVTYIITAKTEDGCSGSDTVTVKIFKTPADIFVPSAFTPNSDGRNDVIRPVLVGIQKLEFFRVYNRWGQLVFATSEVNKGWDGMIGGTRQSTQNFVYMVQAVDYTGRTITKRGNFVLLR</sequence>
<dbReference type="InterPro" id="IPR045829">
    <property type="entry name" value="PKD_6"/>
</dbReference>
<keyword evidence="4" id="KW-1185">Reference proteome</keyword>
<dbReference type="Pfam" id="PF19408">
    <property type="entry name" value="PKD_6"/>
    <property type="match status" value="1"/>
</dbReference>
<dbReference type="STRING" id="1703345.A3860_22135"/>
<reference evidence="3 4" key="1">
    <citation type="submission" date="2016-03" db="EMBL/GenBank/DDBJ databases">
        <title>Niastella vici sp. nov., isolated from farmland soil.</title>
        <authorList>
            <person name="Chen L."/>
            <person name="Wang D."/>
            <person name="Yang S."/>
            <person name="Wang G."/>
        </authorList>
    </citation>
    <scope>NUCLEOTIDE SEQUENCE [LARGE SCALE GENOMIC DNA]</scope>
    <source>
        <strain evidence="3 4">DJ57</strain>
    </source>
</reference>
<protein>
    <recommendedName>
        <fullName evidence="2">PKD-like domain-containing protein</fullName>
    </recommendedName>
</protein>
<dbReference type="NCBIfam" id="TIGR04131">
    <property type="entry name" value="Bac_Flav_CTERM"/>
    <property type="match status" value="1"/>
</dbReference>
<dbReference type="InterPro" id="IPR026341">
    <property type="entry name" value="T9SS_type_B"/>
</dbReference>
<keyword evidence="1" id="KW-0732">Signal</keyword>